<protein>
    <submittedName>
        <fullName evidence="1">Uncharacterized protein</fullName>
    </submittedName>
</protein>
<comment type="caution">
    <text evidence="1">The sequence shown here is derived from an EMBL/GenBank/DDBJ whole genome shotgun (WGS) entry which is preliminary data.</text>
</comment>
<organism evidence="1">
    <name type="scientific">Tanacetum cinerariifolium</name>
    <name type="common">Dalmatian daisy</name>
    <name type="synonym">Chrysanthemum cinerariifolium</name>
    <dbReference type="NCBI Taxonomy" id="118510"/>
    <lineage>
        <taxon>Eukaryota</taxon>
        <taxon>Viridiplantae</taxon>
        <taxon>Streptophyta</taxon>
        <taxon>Embryophyta</taxon>
        <taxon>Tracheophyta</taxon>
        <taxon>Spermatophyta</taxon>
        <taxon>Magnoliopsida</taxon>
        <taxon>eudicotyledons</taxon>
        <taxon>Gunneridae</taxon>
        <taxon>Pentapetalae</taxon>
        <taxon>asterids</taxon>
        <taxon>campanulids</taxon>
        <taxon>Asterales</taxon>
        <taxon>Asteraceae</taxon>
        <taxon>Asteroideae</taxon>
        <taxon>Anthemideae</taxon>
        <taxon>Anthemidinae</taxon>
        <taxon>Tanacetum</taxon>
    </lineage>
</organism>
<proteinExistence type="predicted"/>
<gene>
    <name evidence="1" type="ORF">Tci_926945</name>
</gene>
<sequence>MAAGGVDLAAADAPAFGGTSCSGRRQAAASGGAEIRFDAQGVDQRAIAHRFFGHLQTQMLGPAFTLLQACMLNVL</sequence>
<reference evidence="1" key="1">
    <citation type="journal article" date="2019" name="Sci. Rep.">
        <title>Draft genome of Tanacetum cinerariifolium, the natural source of mosquito coil.</title>
        <authorList>
            <person name="Yamashiro T."/>
            <person name="Shiraishi A."/>
            <person name="Satake H."/>
            <person name="Nakayama K."/>
        </authorList>
    </citation>
    <scope>NUCLEOTIDE SEQUENCE</scope>
</reference>
<evidence type="ECO:0000313" key="1">
    <source>
        <dbReference type="EMBL" id="GFD54976.1"/>
    </source>
</evidence>
<feature type="non-terminal residue" evidence="1">
    <location>
        <position position="75"/>
    </location>
</feature>
<dbReference type="EMBL" id="BKCJ011812623">
    <property type="protein sequence ID" value="GFD54976.1"/>
    <property type="molecule type" value="Genomic_DNA"/>
</dbReference>
<name>A0A699XAV6_TANCI</name>
<dbReference type="AlphaFoldDB" id="A0A699XAV6"/>
<accession>A0A699XAV6</accession>